<evidence type="ECO:0000313" key="2">
    <source>
        <dbReference type="EMBL" id="MBH8564055.1"/>
    </source>
</evidence>
<comment type="caution">
    <text evidence="2">The sequence shown here is derived from an EMBL/GenBank/DDBJ whole genome shotgun (WGS) entry which is preliminary data.</text>
</comment>
<dbReference type="RefSeq" id="WP_198125913.1">
    <property type="nucleotide sequence ID" value="NZ_JAECZC010000034.1"/>
</dbReference>
<dbReference type="InterPro" id="IPR040788">
    <property type="entry name" value="HEPN_MAE_28990"/>
</dbReference>
<dbReference type="Proteomes" id="UP000632766">
    <property type="component" value="Unassembled WGS sequence"/>
</dbReference>
<accession>A0A8J7L998</accession>
<dbReference type="Pfam" id="PF18737">
    <property type="entry name" value="HEPN_MAE_28990"/>
    <property type="match status" value="1"/>
</dbReference>
<organism evidence="2 3">
    <name type="scientific">Amazonocrinis nigriterrae CENA67</name>
    <dbReference type="NCBI Taxonomy" id="2794033"/>
    <lineage>
        <taxon>Bacteria</taxon>
        <taxon>Bacillati</taxon>
        <taxon>Cyanobacteriota</taxon>
        <taxon>Cyanophyceae</taxon>
        <taxon>Nostocales</taxon>
        <taxon>Nostocaceae</taxon>
        <taxon>Amazonocrinis</taxon>
        <taxon>Amazonocrinis nigriterrae</taxon>
    </lineage>
</organism>
<evidence type="ECO:0000313" key="3">
    <source>
        <dbReference type="Proteomes" id="UP000632766"/>
    </source>
</evidence>
<evidence type="ECO:0000259" key="1">
    <source>
        <dbReference type="Pfam" id="PF18737"/>
    </source>
</evidence>
<dbReference type="AlphaFoldDB" id="A0A8J7L998"/>
<keyword evidence="3" id="KW-1185">Reference proteome</keyword>
<reference evidence="2 3" key="1">
    <citation type="journal article" date="2021" name="Int. J. Syst. Evol. Microbiol.">
        <title>Amazonocrinis nigriterrae gen. nov., sp. nov., Atlanticothrix silvestris gen. nov., sp. nov. and Dendronalium phyllosphericum gen. nov., sp. nov., nostocacean cyanobacteria from Brazilian environments.</title>
        <authorList>
            <person name="Alvarenga D.O."/>
            <person name="Andreote A.P.D."/>
            <person name="Branco L.H.Z."/>
            <person name="Delbaje E."/>
            <person name="Cruz R.B."/>
            <person name="Varani A.M."/>
            <person name="Fiore M.F."/>
        </authorList>
    </citation>
    <scope>NUCLEOTIDE SEQUENCE [LARGE SCALE GENOMIC DNA]</scope>
    <source>
        <strain evidence="2 3">CENA67</strain>
    </source>
</reference>
<feature type="domain" description="MAE-28990/MAE-18760-like HEPN" evidence="1">
    <location>
        <begin position="14"/>
        <end position="215"/>
    </location>
</feature>
<name>A0A8J7L998_9NOST</name>
<protein>
    <recommendedName>
        <fullName evidence="1">MAE-28990/MAE-18760-like HEPN domain-containing protein</fullName>
    </recommendedName>
</protein>
<dbReference type="EMBL" id="JAECZC010000034">
    <property type="protein sequence ID" value="MBH8564055.1"/>
    <property type="molecule type" value="Genomic_DNA"/>
</dbReference>
<sequence length="218" mass="25186">MTKRDLDNLENLIDRLSQDSAWRKKELSDLKTLIESKSLSFGRHNAILRSGVTILYAHWEGFVKTSASSYLEFVAMQKLRYEELSSNFVALAMKAKLDQAMETNKPTIFTEVTEFIMTKMAERSSIPYKNVIKTGSNLSSSILREIICILGLDYSFFETKQVIIDEKLLKNRNTIAHGEYLLLDREAYLELHSQVIEMMDNFRTQIENCAAMKSYSRK</sequence>
<proteinExistence type="predicted"/>
<gene>
    <name evidence="2" type="ORF">I8748_18000</name>
</gene>